<organism evidence="1 2">
    <name type="scientific">Roseburia intestinalis XB6B4</name>
    <dbReference type="NCBI Taxonomy" id="718255"/>
    <lineage>
        <taxon>Bacteria</taxon>
        <taxon>Bacillati</taxon>
        <taxon>Bacillota</taxon>
        <taxon>Clostridia</taxon>
        <taxon>Lachnospirales</taxon>
        <taxon>Lachnospiraceae</taxon>
        <taxon>Roseburia</taxon>
    </lineage>
</organism>
<dbReference type="EMBL" id="FP929050">
    <property type="protein sequence ID" value="CBL12348.1"/>
    <property type="molecule type" value="Genomic_DNA"/>
</dbReference>
<accession>D4KYA8</accession>
<dbReference type="AlphaFoldDB" id="D4KYA8"/>
<name>D4KYA8_9FIRM</name>
<dbReference type="Proteomes" id="UP000008953">
    <property type="component" value="Chromosome"/>
</dbReference>
<dbReference type="HOGENOM" id="CLU_3188545_0_0_9"/>
<reference evidence="1 2" key="2">
    <citation type="submission" date="2010-03" db="EMBL/GenBank/DDBJ databases">
        <authorList>
            <person name="Pajon A."/>
        </authorList>
    </citation>
    <scope>NUCLEOTIDE SEQUENCE [LARGE SCALE GENOMIC DNA]</scope>
    <source>
        <strain evidence="1 2">XB6B4</strain>
    </source>
</reference>
<dbReference type="KEGG" id="rix:RO1_17830"/>
<protein>
    <submittedName>
        <fullName evidence="1">Uncharacterized protein</fullName>
    </submittedName>
</protein>
<reference evidence="1 2" key="1">
    <citation type="submission" date="2010-03" db="EMBL/GenBank/DDBJ databases">
        <title>The genome sequence of Roseburia intestinalis XB6B4.</title>
        <authorList>
            <consortium name="metaHIT consortium -- http://www.metahit.eu/"/>
            <person name="Pajon A."/>
            <person name="Turner K."/>
            <person name="Parkhill J."/>
            <person name="Bernalier A."/>
        </authorList>
    </citation>
    <scope>NUCLEOTIDE SEQUENCE [LARGE SCALE GENOMIC DNA]</scope>
    <source>
        <strain evidence="1 2">XB6B4</strain>
    </source>
</reference>
<evidence type="ECO:0000313" key="1">
    <source>
        <dbReference type="EMBL" id="CBL12348.1"/>
    </source>
</evidence>
<proteinExistence type="predicted"/>
<gene>
    <name evidence="1" type="ORF">RO1_17830</name>
</gene>
<sequence>MRAEKDPHVFLPDDLQSAFLKSKGVFHPMPDLTSVQLQAAECVHVH</sequence>
<evidence type="ECO:0000313" key="2">
    <source>
        <dbReference type="Proteomes" id="UP000008953"/>
    </source>
</evidence>